<gene>
    <name evidence="5" type="ORF">GSF22_32730</name>
</gene>
<dbReference type="InterPro" id="IPR029058">
    <property type="entry name" value="AB_hydrolase_fold"/>
</dbReference>
<keyword evidence="6" id="KW-1185">Reference proteome</keyword>
<sequence>MAAVDQLSGPPAGPVPTGHVTLLCLPYAGGDALAYWRWPELLPDPVRVDTVQLPGRDGRRPGTPGIDVGEVAARIAGYAHAPYALYGHSMGARLAFEVIRELRRTGTPLPVRLYVGGAHPPHLPEPITRLAHLTVDAFLDQLILRAGTPDVVRDDPDVRAAVLPTLRTDLDWLKRYRYHPAEPLPVPVVAFAGLDDREVPDDMMLGWARHTSASFRLHTLAGDHLFIRTAPQTVTALIAADLAAVRSAGPAALEPPAADEIHLWRVTPDRLPAVLRRYGADPDRSGPAGLRWSVSRSAGTAVVAVGGRDLGVDVETLRPVADFDAFCARVLTPAEWAEVLAEPEEHQLRAALRCWTAKEAVRKAADGTSDATGWQVTHLDLDGAVAAVATRGGRWRLRFETPGTDLR</sequence>
<protein>
    <submittedName>
        <fullName evidence="5">4'-phosphopantetheinyl transferase superfamily protein</fullName>
    </submittedName>
</protein>
<dbReference type="InterPro" id="IPR008278">
    <property type="entry name" value="4-PPantetheinyl_Trfase_dom"/>
</dbReference>
<name>A0ABS3W280_MICEH</name>
<dbReference type="EMBL" id="WVUH01000570">
    <property type="protein sequence ID" value="MBO4210724.1"/>
    <property type="molecule type" value="Genomic_DNA"/>
</dbReference>
<dbReference type="InterPro" id="IPR037143">
    <property type="entry name" value="4-PPantetheinyl_Trfase_dom_sf"/>
</dbReference>
<evidence type="ECO:0000259" key="4">
    <source>
        <dbReference type="Pfam" id="PF01648"/>
    </source>
</evidence>
<keyword evidence="2 5" id="KW-0808">Transferase</keyword>
<dbReference type="PANTHER" id="PTHR11487:SF0">
    <property type="entry name" value="S-ACYL FATTY ACID SYNTHASE THIOESTERASE, MEDIUM CHAIN"/>
    <property type="match status" value="1"/>
</dbReference>
<evidence type="ECO:0000313" key="6">
    <source>
        <dbReference type="Proteomes" id="UP000823521"/>
    </source>
</evidence>
<evidence type="ECO:0000259" key="3">
    <source>
        <dbReference type="Pfam" id="PF00975"/>
    </source>
</evidence>
<dbReference type="Pfam" id="PF00975">
    <property type="entry name" value="Thioesterase"/>
    <property type="match status" value="1"/>
</dbReference>
<dbReference type="GO" id="GO:0016740">
    <property type="term" value="F:transferase activity"/>
    <property type="evidence" value="ECO:0007669"/>
    <property type="project" value="UniProtKB-KW"/>
</dbReference>
<dbReference type="Proteomes" id="UP000823521">
    <property type="component" value="Unassembled WGS sequence"/>
</dbReference>
<accession>A0ABS3W280</accession>
<organism evidence="5 6">
    <name type="scientific">Micromonospora echinofusca</name>
    <dbReference type="NCBI Taxonomy" id="47858"/>
    <lineage>
        <taxon>Bacteria</taxon>
        <taxon>Bacillati</taxon>
        <taxon>Actinomycetota</taxon>
        <taxon>Actinomycetes</taxon>
        <taxon>Micromonosporales</taxon>
        <taxon>Micromonosporaceae</taxon>
        <taxon>Micromonospora</taxon>
    </lineage>
</organism>
<dbReference type="PANTHER" id="PTHR11487">
    <property type="entry name" value="THIOESTERASE"/>
    <property type="match status" value="1"/>
</dbReference>
<feature type="domain" description="Thioesterase" evidence="3">
    <location>
        <begin position="21"/>
        <end position="234"/>
    </location>
</feature>
<comment type="similarity">
    <text evidence="1">Belongs to the thioesterase family.</text>
</comment>
<evidence type="ECO:0000256" key="2">
    <source>
        <dbReference type="ARBA" id="ARBA00022679"/>
    </source>
</evidence>
<dbReference type="InterPro" id="IPR012223">
    <property type="entry name" value="TEII"/>
</dbReference>
<dbReference type="Gene3D" id="3.90.470.20">
    <property type="entry name" value="4'-phosphopantetheinyl transferase domain"/>
    <property type="match status" value="1"/>
</dbReference>
<dbReference type="Pfam" id="PF01648">
    <property type="entry name" value="ACPS"/>
    <property type="match status" value="1"/>
</dbReference>
<dbReference type="SUPFAM" id="SSF56214">
    <property type="entry name" value="4'-phosphopantetheinyl transferase"/>
    <property type="match status" value="1"/>
</dbReference>
<feature type="domain" description="4'-phosphopantetheinyl transferase" evidence="4">
    <location>
        <begin position="310"/>
        <end position="382"/>
    </location>
</feature>
<proteinExistence type="inferred from homology"/>
<comment type="caution">
    <text evidence="5">The sequence shown here is derived from an EMBL/GenBank/DDBJ whole genome shotgun (WGS) entry which is preliminary data.</text>
</comment>
<reference evidence="5 6" key="1">
    <citation type="submission" date="2019-12" db="EMBL/GenBank/DDBJ databases">
        <title>Whole genome sequencing of endophytic Actinobacterium Micromonospora sp. MPMI6T.</title>
        <authorList>
            <person name="Evv R."/>
            <person name="Podile A.R."/>
        </authorList>
    </citation>
    <scope>NUCLEOTIDE SEQUENCE [LARGE SCALE GENOMIC DNA]</scope>
    <source>
        <strain evidence="5 6">MPMI6</strain>
    </source>
</reference>
<dbReference type="InterPro" id="IPR001031">
    <property type="entry name" value="Thioesterase"/>
</dbReference>
<evidence type="ECO:0000313" key="5">
    <source>
        <dbReference type="EMBL" id="MBO4210724.1"/>
    </source>
</evidence>
<dbReference type="RefSeq" id="WP_208817796.1">
    <property type="nucleotide sequence ID" value="NZ_WVUH01000570.1"/>
</dbReference>
<evidence type="ECO:0000256" key="1">
    <source>
        <dbReference type="ARBA" id="ARBA00007169"/>
    </source>
</evidence>
<dbReference type="Gene3D" id="3.40.50.1820">
    <property type="entry name" value="alpha/beta hydrolase"/>
    <property type="match status" value="1"/>
</dbReference>
<dbReference type="SUPFAM" id="SSF53474">
    <property type="entry name" value="alpha/beta-Hydrolases"/>
    <property type="match status" value="1"/>
</dbReference>